<reference evidence="1 2" key="1">
    <citation type="submission" date="2016-01" db="EMBL/GenBank/DDBJ databases">
        <title>Highly variable Streptococcus oralis 1 are common among viridans streptococci isolated from primates.</title>
        <authorList>
            <person name="Denapaite D."/>
            <person name="Rieger M."/>
            <person name="Koendgen S."/>
            <person name="Brueckner R."/>
            <person name="Ochigava I."/>
            <person name="Kappeler P."/>
            <person name="Maetz-Rensing K."/>
            <person name="Leendertz F."/>
        </authorList>
    </citation>
    <scope>NUCLEOTIDE SEQUENCE [LARGE SCALE GENOMIC DNA]</scope>
    <source>
        <strain evidence="1 2">M3-1</strain>
    </source>
</reference>
<proteinExistence type="predicted"/>
<sequence>METGKIYSDSEKQQYLLKDNIILRKGYALKVTTYNPGKTDMLEGNGVYSKEDIAKIQKGQS</sequence>
<gene>
    <name evidence="1" type="ORF">SMIM3I_01585</name>
</gene>
<comment type="caution">
    <text evidence="1">The sequence shown here is derived from an EMBL/GenBank/DDBJ whole genome shotgun (WGS) entry which is preliminary data.</text>
</comment>
<dbReference type="AlphaFoldDB" id="A0A150NLY4"/>
<accession>A0A150NLY4</accession>
<dbReference type="Proteomes" id="UP000075442">
    <property type="component" value="Unassembled WGS sequence"/>
</dbReference>
<dbReference type="EMBL" id="LROU01000118">
    <property type="protein sequence ID" value="KYF34462.1"/>
    <property type="molecule type" value="Genomic_DNA"/>
</dbReference>
<evidence type="ECO:0000313" key="1">
    <source>
        <dbReference type="EMBL" id="KYF34462.1"/>
    </source>
</evidence>
<name>A0A150NLY4_STRMT</name>
<dbReference type="PATRIC" id="fig|28037.235.peg.1481"/>
<organism evidence="1 2">
    <name type="scientific">Streptococcus mitis</name>
    <dbReference type="NCBI Taxonomy" id="28037"/>
    <lineage>
        <taxon>Bacteria</taxon>
        <taxon>Bacillati</taxon>
        <taxon>Bacillota</taxon>
        <taxon>Bacilli</taxon>
        <taxon>Lactobacillales</taxon>
        <taxon>Streptococcaceae</taxon>
        <taxon>Streptococcus</taxon>
        <taxon>Streptococcus mitis group</taxon>
    </lineage>
</organism>
<evidence type="ECO:0000313" key="2">
    <source>
        <dbReference type="Proteomes" id="UP000075442"/>
    </source>
</evidence>
<protein>
    <submittedName>
        <fullName evidence="1">C5a peptidase</fullName>
    </submittedName>
</protein>